<proteinExistence type="predicted"/>
<dbReference type="Gene3D" id="3.30.200.20">
    <property type="entry name" value="Phosphorylase Kinase, domain 1"/>
    <property type="match status" value="1"/>
</dbReference>
<reference evidence="1 2" key="1">
    <citation type="submission" date="2014-06" db="EMBL/GenBank/DDBJ databases">
        <authorList>
            <person name="Swart Estienne"/>
        </authorList>
    </citation>
    <scope>NUCLEOTIDE SEQUENCE [LARGE SCALE GENOMIC DNA]</scope>
    <source>
        <strain evidence="1 2">130c</strain>
    </source>
</reference>
<dbReference type="EMBL" id="CCKQ01005661">
    <property type="protein sequence ID" value="CDW76912.1"/>
    <property type="molecule type" value="Genomic_DNA"/>
</dbReference>
<dbReference type="SUPFAM" id="SSF56112">
    <property type="entry name" value="Protein kinase-like (PK-like)"/>
    <property type="match status" value="1"/>
</dbReference>
<accession>A0A078A445</accession>
<evidence type="ECO:0000313" key="1">
    <source>
        <dbReference type="EMBL" id="CDW76912.1"/>
    </source>
</evidence>
<gene>
    <name evidence="1" type="primary">Contig1661.g1809</name>
    <name evidence="1" type="ORF">STYLEM_5877</name>
</gene>
<protein>
    <recommendedName>
        <fullName evidence="3">Protein kinase domain-containing protein</fullName>
    </recommendedName>
</protein>
<dbReference type="OrthoDB" id="5337378at2759"/>
<evidence type="ECO:0008006" key="3">
    <source>
        <dbReference type="Google" id="ProtNLM"/>
    </source>
</evidence>
<dbReference type="InterPro" id="IPR011009">
    <property type="entry name" value="Kinase-like_dom_sf"/>
</dbReference>
<dbReference type="Proteomes" id="UP000039865">
    <property type="component" value="Unassembled WGS sequence"/>
</dbReference>
<name>A0A078A445_STYLE</name>
<evidence type="ECO:0000313" key="2">
    <source>
        <dbReference type="Proteomes" id="UP000039865"/>
    </source>
</evidence>
<dbReference type="InParanoid" id="A0A078A445"/>
<keyword evidence="2" id="KW-1185">Reference proteome</keyword>
<sequence>MIRIFREISTFRLSHPNITKFYESYFTTEDDFVIVTELAEQNLLRFRENRDLTNAQIADIMIQPRQYFSI</sequence>
<organism evidence="1 2">
    <name type="scientific">Stylonychia lemnae</name>
    <name type="common">Ciliate</name>
    <dbReference type="NCBI Taxonomy" id="5949"/>
    <lineage>
        <taxon>Eukaryota</taxon>
        <taxon>Sar</taxon>
        <taxon>Alveolata</taxon>
        <taxon>Ciliophora</taxon>
        <taxon>Intramacronucleata</taxon>
        <taxon>Spirotrichea</taxon>
        <taxon>Stichotrichia</taxon>
        <taxon>Sporadotrichida</taxon>
        <taxon>Oxytrichidae</taxon>
        <taxon>Stylonychinae</taxon>
        <taxon>Stylonychia</taxon>
    </lineage>
</organism>
<dbReference type="AlphaFoldDB" id="A0A078A445"/>